<dbReference type="RefSeq" id="WP_107557063.1">
    <property type="nucleotide sequence ID" value="NZ_BMDF01000007.1"/>
</dbReference>
<dbReference type="EMBL" id="PZFK01000013">
    <property type="protein sequence ID" value="PTI29535.1"/>
    <property type="molecule type" value="Genomic_DNA"/>
</dbReference>
<protein>
    <submittedName>
        <fullName evidence="1">Uncharacterized protein</fullName>
    </submittedName>
</protein>
<name>A0A2T4PT43_9STAP</name>
<reference evidence="1 2" key="1">
    <citation type="journal article" date="2016" name="Front. Microbiol.">
        <title>Comprehensive Phylogenetic Analysis of Bovine Non-aureus Staphylococci Species Based on Whole-Genome Sequencing.</title>
        <authorList>
            <person name="Naushad S."/>
            <person name="Barkema H.W."/>
            <person name="Luby C."/>
            <person name="Condas L.A."/>
            <person name="Nobrega D.B."/>
            <person name="Carson D.A."/>
            <person name="De Buck J."/>
        </authorList>
    </citation>
    <scope>NUCLEOTIDE SEQUENCE [LARGE SCALE GENOMIC DNA]</scope>
    <source>
        <strain evidence="1 2">SNUC 2204</strain>
    </source>
</reference>
<accession>A0A2T4PT43</accession>
<dbReference type="GeneID" id="64117397"/>
<dbReference type="Proteomes" id="UP000241209">
    <property type="component" value="Unassembled WGS sequence"/>
</dbReference>
<evidence type="ECO:0000313" key="1">
    <source>
        <dbReference type="EMBL" id="PTI29535.1"/>
    </source>
</evidence>
<gene>
    <name evidence="1" type="ORF">BU072_07670</name>
</gene>
<comment type="caution">
    <text evidence="1">The sequence shown here is derived from an EMBL/GenBank/DDBJ whole genome shotgun (WGS) entry which is preliminary data.</text>
</comment>
<sequence>MTESKYAKNIEDERIVGEFLDKYFYPVIEKKYMNKINNIERNYDVSKQNKGVDVILESKSGSLINIDEKTATDYFNKDIPTFVLEISFLKDNVLKEGWLFGNKYSDTDTYLFCWGWKEDANKDLSVENIKHIEAYSIRKSKLQKLLDDKYDLNKYN</sequence>
<dbReference type="AlphaFoldDB" id="A0A2T4PT43"/>
<evidence type="ECO:0000313" key="2">
    <source>
        <dbReference type="Proteomes" id="UP000241209"/>
    </source>
</evidence>
<proteinExistence type="predicted"/>
<organism evidence="1 2">
    <name type="scientific">Mammaliicoccus vitulinus</name>
    <dbReference type="NCBI Taxonomy" id="71237"/>
    <lineage>
        <taxon>Bacteria</taxon>
        <taxon>Bacillati</taxon>
        <taxon>Bacillota</taxon>
        <taxon>Bacilli</taxon>
        <taxon>Bacillales</taxon>
        <taxon>Staphylococcaceae</taxon>
        <taxon>Mammaliicoccus</taxon>
    </lineage>
</organism>